<reference evidence="1" key="1">
    <citation type="submission" date="2021-06" db="EMBL/GenBank/DDBJ databases">
        <authorList>
            <person name="Kallberg Y."/>
            <person name="Tangrot J."/>
            <person name="Rosling A."/>
        </authorList>
    </citation>
    <scope>NUCLEOTIDE SEQUENCE</scope>
    <source>
        <strain evidence="1">MA453B</strain>
    </source>
</reference>
<gene>
    <name evidence="1" type="ORF">DERYTH_LOCUS7065</name>
</gene>
<comment type="caution">
    <text evidence="1">The sequence shown here is derived from an EMBL/GenBank/DDBJ whole genome shotgun (WGS) entry which is preliminary data.</text>
</comment>
<dbReference type="OrthoDB" id="2438948at2759"/>
<name>A0A9N9C603_9GLOM</name>
<organism evidence="1 2">
    <name type="scientific">Dentiscutata erythropus</name>
    <dbReference type="NCBI Taxonomy" id="1348616"/>
    <lineage>
        <taxon>Eukaryota</taxon>
        <taxon>Fungi</taxon>
        <taxon>Fungi incertae sedis</taxon>
        <taxon>Mucoromycota</taxon>
        <taxon>Glomeromycotina</taxon>
        <taxon>Glomeromycetes</taxon>
        <taxon>Diversisporales</taxon>
        <taxon>Gigasporaceae</taxon>
        <taxon>Dentiscutata</taxon>
    </lineage>
</organism>
<sequence length="155" mass="17903">MRKMMNIYFLLQIQNNKDNIIPGGTNLLSLPISTTTSSIRSEYGLYINDHAGKQFITAIARIVEEATLDELRFMHQENISPNNLPLFIREFAINTVANIKLRFSDHAIINLFKIFDPKQLPTDRYLISVYGNYEIAEIGKFYRTSKKTTGSKNFY</sequence>
<evidence type="ECO:0000313" key="2">
    <source>
        <dbReference type="Proteomes" id="UP000789405"/>
    </source>
</evidence>
<keyword evidence="2" id="KW-1185">Reference proteome</keyword>
<dbReference type="AlphaFoldDB" id="A0A9N9C603"/>
<proteinExistence type="predicted"/>
<dbReference type="EMBL" id="CAJVPY010003335">
    <property type="protein sequence ID" value="CAG8588927.1"/>
    <property type="molecule type" value="Genomic_DNA"/>
</dbReference>
<dbReference type="Proteomes" id="UP000789405">
    <property type="component" value="Unassembled WGS sequence"/>
</dbReference>
<evidence type="ECO:0000313" key="1">
    <source>
        <dbReference type="EMBL" id="CAG8588927.1"/>
    </source>
</evidence>
<protein>
    <submittedName>
        <fullName evidence="1">1193_t:CDS:1</fullName>
    </submittedName>
</protein>
<accession>A0A9N9C603</accession>